<feature type="domain" description="S1 motif" evidence="4">
    <location>
        <begin position="29"/>
        <end position="92"/>
    </location>
</feature>
<organism evidence="5 6">
    <name type="scientific">Leptotrichia shahii</name>
    <dbReference type="NCBI Taxonomy" id="157691"/>
    <lineage>
        <taxon>Bacteria</taxon>
        <taxon>Fusobacteriati</taxon>
        <taxon>Fusobacteriota</taxon>
        <taxon>Fusobacteriia</taxon>
        <taxon>Fusobacteriales</taxon>
        <taxon>Leptotrichiaceae</taxon>
        <taxon>Leptotrichia</taxon>
    </lineage>
</organism>
<dbReference type="PRINTS" id="PR00681">
    <property type="entry name" value="RIBOSOMALS1"/>
</dbReference>
<feature type="domain" description="S1 motif" evidence="4">
    <location>
        <begin position="264"/>
        <end position="332"/>
    </location>
</feature>
<keyword evidence="3" id="KW-0687">Ribonucleoprotein</keyword>
<dbReference type="SUPFAM" id="SSF50249">
    <property type="entry name" value="Nucleic acid-binding proteins"/>
    <property type="match status" value="7"/>
</dbReference>
<comment type="similarity">
    <text evidence="1">Belongs to the bacterial ribosomal protein bS1 family.</text>
</comment>
<dbReference type="STRING" id="1122172.GCA_000373045_00916"/>
<protein>
    <submittedName>
        <fullName evidence="5">30S ribosomal protein S1</fullName>
    </submittedName>
</protein>
<feature type="domain" description="S1 motif" evidence="4">
    <location>
        <begin position="519"/>
        <end position="588"/>
    </location>
</feature>
<dbReference type="Pfam" id="PF00575">
    <property type="entry name" value="S1"/>
    <property type="match status" value="6"/>
</dbReference>
<dbReference type="GO" id="GO:0022627">
    <property type="term" value="C:cytosolic small ribosomal subunit"/>
    <property type="evidence" value="ECO:0007669"/>
    <property type="project" value="TreeGrafter"/>
</dbReference>
<sequence length="608" mass="70229">MQAVLKYKMNEKEFETLLEDYLPEEKKSGDVVEGIITRKEMDYGFLDLNAKKEGRIYASEVKDFEIGDKIEVKVLREDEDNIIVSKFVLDRAKELASFNVDDIVTGEIVKKIKGGYTVRIGKNEAFLPFSLARFEKDKDYAGQKFKFIIKEKNKSNITISRIDLIKIEEEKYFESVNVGDVVVGKVKEIFDFGIILDLGVTSGFIHISEISWDQVDSLHEKYKIGDEVTAKIIEKDVEKNRLKLSIKQLSEDPWVEFENSHNVGDVVEAVVKDVLDFGVVVTVNRNSGFVHVSELAWHNGSKEFKNYKVGDKFSAKIIQIENEKKNVKLSVKQLSENPWDTVKEKYHVGDIIEKPITEVFDFGLLISLEKDIDGLLHVSDLSYKRESNLTSKYKAGDLIKFKVVDFNDEKNRVTLSAKALLDDKWDVLEETYDFDKSYKGKVMNVQDYGIFVELEKGIEVFIHKNEFSWDRREHKEYKVGDEVEFKVIVIDKIEKKLSGSIKQLEKSPWKEVTEKYKKGNIVNTEIVEIQENFALVKLTDRFNGIIPKRELTEEFLKDISEKFSIGDKVEAVITDINEKRKSIALSVKKVQEMEEKKEMDELMKVYGV</sequence>
<evidence type="ECO:0000313" key="5">
    <source>
        <dbReference type="EMBL" id="BBM41430.1"/>
    </source>
</evidence>
<dbReference type="AlphaFoldDB" id="A0A510JPY2"/>
<reference evidence="5 6" key="1">
    <citation type="submission" date="2019-07" db="EMBL/GenBank/DDBJ databases">
        <title>Complete Genome Sequence of Leptotrichia shahii Strain JCM 16776.</title>
        <authorList>
            <person name="Watanabe S."/>
            <person name="Cui L."/>
        </authorList>
    </citation>
    <scope>NUCLEOTIDE SEQUENCE [LARGE SCALE GENOMIC DNA]</scope>
    <source>
        <strain evidence="5 6">JCM16776</strain>
    </source>
</reference>
<evidence type="ECO:0000256" key="2">
    <source>
        <dbReference type="ARBA" id="ARBA00022980"/>
    </source>
</evidence>
<dbReference type="PANTHER" id="PTHR10724:SF7">
    <property type="entry name" value="SMALL RIBOSOMAL SUBUNIT PROTEIN BS1C"/>
    <property type="match status" value="1"/>
</dbReference>
<evidence type="ECO:0000313" key="6">
    <source>
        <dbReference type="Proteomes" id="UP000322617"/>
    </source>
</evidence>
<name>A0A510JPY2_9FUSO</name>
<feature type="domain" description="S1 motif" evidence="4">
    <location>
        <begin position="179"/>
        <end position="247"/>
    </location>
</feature>
<evidence type="ECO:0000259" key="4">
    <source>
        <dbReference type="PROSITE" id="PS50126"/>
    </source>
</evidence>
<evidence type="ECO:0000256" key="3">
    <source>
        <dbReference type="ARBA" id="ARBA00023274"/>
    </source>
</evidence>
<dbReference type="InterPro" id="IPR035104">
    <property type="entry name" value="Ribosomal_protein_S1-like"/>
</dbReference>
<dbReference type="PROSITE" id="PS50126">
    <property type="entry name" value="S1"/>
    <property type="match status" value="6"/>
</dbReference>
<feature type="domain" description="S1 motif" evidence="4">
    <location>
        <begin position="349"/>
        <end position="418"/>
    </location>
</feature>
<gene>
    <name evidence="5" type="ORF">JCM16776_1657</name>
</gene>
<dbReference type="GO" id="GO:0006412">
    <property type="term" value="P:translation"/>
    <property type="evidence" value="ECO:0007669"/>
    <property type="project" value="TreeGrafter"/>
</dbReference>
<dbReference type="KEGG" id="lsz:JCM16776_1657"/>
<keyword evidence="6" id="KW-1185">Reference proteome</keyword>
<dbReference type="SMART" id="SM00316">
    <property type="entry name" value="S1"/>
    <property type="match status" value="7"/>
</dbReference>
<dbReference type="InterPro" id="IPR003029">
    <property type="entry name" value="S1_domain"/>
</dbReference>
<accession>A0A510JPY2</accession>
<proteinExistence type="inferred from homology"/>
<dbReference type="GO" id="GO:0003735">
    <property type="term" value="F:structural constituent of ribosome"/>
    <property type="evidence" value="ECO:0007669"/>
    <property type="project" value="TreeGrafter"/>
</dbReference>
<dbReference type="Proteomes" id="UP000322617">
    <property type="component" value="Chromosome"/>
</dbReference>
<dbReference type="InterPro" id="IPR012340">
    <property type="entry name" value="NA-bd_OB-fold"/>
</dbReference>
<dbReference type="EMBL" id="AP019827">
    <property type="protein sequence ID" value="BBM41430.1"/>
    <property type="molecule type" value="Genomic_DNA"/>
</dbReference>
<dbReference type="PANTHER" id="PTHR10724">
    <property type="entry name" value="30S RIBOSOMAL PROTEIN S1"/>
    <property type="match status" value="1"/>
</dbReference>
<dbReference type="CDD" id="cd00164">
    <property type="entry name" value="S1_like"/>
    <property type="match status" value="1"/>
</dbReference>
<feature type="domain" description="S1 motif" evidence="4">
    <location>
        <begin position="435"/>
        <end position="502"/>
    </location>
</feature>
<dbReference type="Gene3D" id="2.40.50.140">
    <property type="entry name" value="Nucleic acid-binding proteins"/>
    <property type="match status" value="6"/>
</dbReference>
<dbReference type="InterPro" id="IPR050437">
    <property type="entry name" value="Ribos_protein_bS1-like"/>
</dbReference>
<dbReference type="GO" id="GO:0003729">
    <property type="term" value="F:mRNA binding"/>
    <property type="evidence" value="ECO:0007669"/>
    <property type="project" value="TreeGrafter"/>
</dbReference>
<keyword evidence="2 5" id="KW-0689">Ribosomal protein</keyword>
<evidence type="ECO:0000256" key="1">
    <source>
        <dbReference type="ARBA" id="ARBA00006767"/>
    </source>
</evidence>